<feature type="domain" description="N-acetyltransferase" evidence="3">
    <location>
        <begin position="161"/>
        <end position="313"/>
    </location>
</feature>
<comment type="caution">
    <text evidence="4">The sequence shown here is derived from an EMBL/GenBank/DDBJ whole genome shotgun (WGS) entry which is preliminary data.</text>
</comment>
<evidence type="ECO:0000313" key="4">
    <source>
        <dbReference type="EMBL" id="GCB89880.1"/>
    </source>
</evidence>
<dbReference type="Proteomes" id="UP000288351">
    <property type="component" value="Unassembled WGS sequence"/>
</dbReference>
<dbReference type="GO" id="GO:0016747">
    <property type="term" value="F:acyltransferase activity, transferring groups other than amino-acyl groups"/>
    <property type="evidence" value="ECO:0007669"/>
    <property type="project" value="InterPro"/>
</dbReference>
<dbReference type="Gene3D" id="3.40.630.30">
    <property type="match status" value="1"/>
</dbReference>
<dbReference type="PROSITE" id="PS51186">
    <property type="entry name" value="GNAT"/>
    <property type="match status" value="2"/>
</dbReference>
<dbReference type="SUPFAM" id="SSF55729">
    <property type="entry name" value="Acyl-CoA N-acyltransferases (Nat)"/>
    <property type="match status" value="2"/>
</dbReference>
<gene>
    <name evidence="4" type="ORF">SALB_02573</name>
</gene>
<protein>
    <submittedName>
        <fullName evidence="4">Putative acetyltransferase, GNAT</fullName>
    </submittedName>
</protein>
<dbReference type="AlphaFoldDB" id="A0A401QWY7"/>
<feature type="domain" description="N-acetyltransferase" evidence="3">
    <location>
        <begin position="12"/>
        <end position="153"/>
    </location>
</feature>
<proteinExistence type="predicted"/>
<dbReference type="CDD" id="cd04301">
    <property type="entry name" value="NAT_SF"/>
    <property type="match status" value="2"/>
</dbReference>
<dbReference type="Pfam" id="PF00583">
    <property type="entry name" value="Acetyltransf_1"/>
    <property type="match status" value="2"/>
</dbReference>
<dbReference type="PANTHER" id="PTHR43877:SF1">
    <property type="entry name" value="ACETYLTRANSFERASE"/>
    <property type="match status" value="1"/>
</dbReference>
<evidence type="ECO:0000256" key="2">
    <source>
        <dbReference type="ARBA" id="ARBA00023315"/>
    </source>
</evidence>
<dbReference type="PANTHER" id="PTHR43877">
    <property type="entry name" value="AMINOALKYLPHOSPHONATE N-ACETYLTRANSFERASE-RELATED-RELATED"/>
    <property type="match status" value="1"/>
</dbReference>
<evidence type="ECO:0000256" key="1">
    <source>
        <dbReference type="ARBA" id="ARBA00022679"/>
    </source>
</evidence>
<dbReference type="InterPro" id="IPR050832">
    <property type="entry name" value="Bact_Acetyltransf"/>
</dbReference>
<dbReference type="EMBL" id="BHXC01000006">
    <property type="protein sequence ID" value="GCB89880.1"/>
    <property type="molecule type" value="Genomic_DNA"/>
</dbReference>
<dbReference type="InterPro" id="IPR000182">
    <property type="entry name" value="GNAT_dom"/>
</dbReference>
<keyword evidence="1 4" id="KW-0808">Transferase</keyword>
<accession>A0A401QWY7</accession>
<evidence type="ECO:0000259" key="3">
    <source>
        <dbReference type="PROSITE" id="PS51186"/>
    </source>
</evidence>
<organism evidence="4 5">
    <name type="scientific">Streptomyces noursei</name>
    <name type="common">Streptomyces albulus</name>
    <dbReference type="NCBI Taxonomy" id="1971"/>
    <lineage>
        <taxon>Bacteria</taxon>
        <taxon>Bacillati</taxon>
        <taxon>Actinomycetota</taxon>
        <taxon>Actinomycetes</taxon>
        <taxon>Kitasatosporales</taxon>
        <taxon>Streptomycetaceae</taxon>
        <taxon>Streptomyces</taxon>
    </lineage>
</organism>
<sequence length="313" mass="34133">MSELLPPLPAGYRARPTTADDLAAVHRLVAACERALHGRAETDPGGIAADLHRPGLDPARDTLLVHDQAGRLAARAWVDRRSEVDVHPAHRGRGLGAALLDWAEVRARQVGSAGIVQTVPDDDTAAVALLRSRGYQPLVRSWQLAYAMPEEPVVPAPPADLTVRPFRPGDERAAHRLIEDAFAAWQPRRKSYAEWARHTVERPAFAPGLSSLAFVDGQLVGAVMSLDLPETGEGYVEQVAVRPDHRNRGIARLLLRHAFRAFHRHGRRRCTLWTHSNTGALELYLRVGMTVARSSTVFRKGLADDGPGAGPPA</sequence>
<name>A0A401QWY7_STRNR</name>
<reference evidence="4 5" key="1">
    <citation type="journal article" date="2019" name="Microbiol. Resour. Announc.">
        <title>Draft Genome Sequence of the Most Traditional epsilon-Poly-l-Lysine Producer, Streptomyces albulus NBRC14147.</title>
        <authorList>
            <person name="Yamanaka K."/>
            <person name="Hamano Y."/>
        </authorList>
    </citation>
    <scope>NUCLEOTIDE SEQUENCE [LARGE SCALE GENOMIC DNA]</scope>
    <source>
        <strain evidence="4 5">NBRC 14147</strain>
    </source>
</reference>
<keyword evidence="2" id="KW-0012">Acyltransferase</keyword>
<evidence type="ECO:0000313" key="5">
    <source>
        <dbReference type="Proteomes" id="UP000288351"/>
    </source>
</evidence>
<dbReference type="InterPro" id="IPR016181">
    <property type="entry name" value="Acyl_CoA_acyltransferase"/>
</dbReference>
<dbReference type="RefSeq" id="WP_016571004.1">
    <property type="nucleotide sequence ID" value="NZ_BHXC01000006.1"/>
</dbReference>